<evidence type="ECO:0000259" key="3">
    <source>
        <dbReference type="Pfam" id="PF15780"/>
    </source>
</evidence>
<keyword evidence="4" id="KW-1185">Reference proteome</keyword>
<comment type="subcellular location">
    <subcellularLocation>
        <location evidence="1">Cytoplasm</location>
    </subcellularLocation>
</comment>
<feature type="domain" description="Abnormal spindle-like microcephaly-associated protein ASH" evidence="3">
    <location>
        <begin position="16"/>
        <end position="103"/>
    </location>
</feature>
<evidence type="ECO:0000313" key="5">
    <source>
        <dbReference type="RefSeq" id="XP_030752874.1"/>
    </source>
</evidence>
<sequence>MFQWVHENVEGTEIEVLSLAPFTLNPKIIFYNVPLGTSQTRKLLIQNPAKQGVKIFVAKTLPEELRVTLSWTASYIGPGSGKILEMTWNPVDGEAGIYNFTLTDGKRINRSIRVTLKSAEAERFNAKEKEKLLENDKLVKAAVKIQKWYRTINLMRERRICKILTDSYIAVTMRATELGTAVRPPRYEVLNNCRRSAAVFENSKPGSS</sequence>
<dbReference type="OrthoDB" id="10570243at2759"/>
<protein>
    <submittedName>
        <fullName evidence="5">Uncharacterized protein LOC115879947</fullName>
    </submittedName>
</protein>
<proteinExistence type="predicted"/>
<keyword evidence="2" id="KW-0963">Cytoplasm</keyword>
<evidence type="ECO:0000313" key="4">
    <source>
        <dbReference type="Proteomes" id="UP000504635"/>
    </source>
</evidence>
<dbReference type="InterPro" id="IPR031549">
    <property type="entry name" value="ASH"/>
</dbReference>
<dbReference type="GeneID" id="115879947"/>
<dbReference type="KEGG" id="soy:115879947"/>
<dbReference type="Proteomes" id="UP000504635">
    <property type="component" value="Unplaced"/>
</dbReference>
<dbReference type="GO" id="GO:0005737">
    <property type="term" value="C:cytoplasm"/>
    <property type="evidence" value="ECO:0007669"/>
    <property type="project" value="UniProtKB-SubCell"/>
</dbReference>
<accession>A0A6J2XQD5</accession>
<reference evidence="5" key="1">
    <citation type="submission" date="2025-08" db="UniProtKB">
        <authorList>
            <consortium name="RefSeq"/>
        </authorList>
    </citation>
    <scope>IDENTIFICATION</scope>
    <source>
        <tissue evidence="5">Gonads</tissue>
    </source>
</reference>
<evidence type="ECO:0000256" key="1">
    <source>
        <dbReference type="ARBA" id="ARBA00004496"/>
    </source>
</evidence>
<evidence type="ECO:0000256" key="2">
    <source>
        <dbReference type="ARBA" id="ARBA00022490"/>
    </source>
</evidence>
<dbReference type="InParanoid" id="A0A6J2XQD5"/>
<dbReference type="Pfam" id="PF15780">
    <property type="entry name" value="ASH"/>
    <property type="match status" value="1"/>
</dbReference>
<gene>
    <name evidence="5" type="primary">LOC115879947</name>
</gene>
<organism evidence="4 5">
    <name type="scientific">Sitophilus oryzae</name>
    <name type="common">Rice weevil</name>
    <name type="synonym">Curculio oryzae</name>
    <dbReference type="NCBI Taxonomy" id="7048"/>
    <lineage>
        <taxon>Eukaryota</taxon>
        <taxon>Metazoa</taxon>
        <taxon>Ecdysozoa</taxon>
        <taxon>Arthropoda</taxon>
        <taxon>Hexapoda</taxon>
        <taxon>Insecta</taxon>
        <taxon>Pterygota</taxon>
        <taxon>Neoptera</taxon>
        <taxon>Endopterygota</taxon>
        <taxon>Coleoptera</taxon>
        <taxon>Polyphaga</taxon>
        <taxon>Cucujiformia</taxon>
        <taxon>Curculionidae</taxon>
        <taxon>Dryophthorinae</taxon>
        <taxon>Sitophilus</taxon>
    </lineage>
</organism>
<name>A0A6J2XQD5_SITOR</name>
<dbReference type="RefSeq" id="XP_030752874.1">
    <property type="nucleotide sequence ID" value="XM_030897014.1"/>
</dbReference>
<dbReference type="AlphaFoldDB" id="A0A6J2XQD5"/>